<dbReference type="GO" id="GO:0031267">
    <property type="term" value="F:small GTPase binding"/>
    <property type="evidence" value="ECO:0007669"/>
    <property type="project" value="TreeGrafter"/>
</dbReference>
<dbReference type="GO" id="GO:0005096">
    <property type="term" value="F:GTPase activator activity"/>
    <property type="evidence" value="ECO:0007669"/>
    <property type="project" value="TreeGrafter"/>
</dbReference>
<feature type="compositionally biased region" description="Basic and acidic residues" evidence="1">
    <location>
        <begin position="770"/>
        <end position="779"/>
    </location>
</feature>
<evidence type="ECO:0000313" key="4">
    <source>
        <dbReference type="Proteomes" id="UP000007797"/>
    </source>
</evidence>
<dbReference type="Proteomes" id="UP000007797">
    <property type="component" value="Unassembled WGS sequence"/>
</dbReference>
<dbReference type="PROSITE" id="PS50086">
    <property type="entry name" value="TBC_RABGAP"/>
    <property type="match status" value="1"/>
</dbReference>
<dbReference type="PANTHER" id="PTHR47219">
    <property type="entry name" value="RAB GTPASE-ACTIVATING PROTEIN 1-LIKE"/>
    <property type="match status" value="1"/>
</dbReference>
<feature type="compositionally biased region" description="Polar residues" evidence="1">
    <location>
        <begin position="1104"/>
        <end position="1116"/>
    </location>
</feature>
<feature type="compositionally biased region" description="Acidic residues" evidence="1">
    <location>
        <begin position="17"/>
        <end position="31"/>
    </location>
</feature>
<evidence type="ECO:0000259" key="2">
    <source>
        <dbReference type="PROSITE" id="PS50086"/>
    </source>
</evidence>
<dbReference type="RefSeq" id="XP_004351316.1">
    <property type="nucleotide sequence ID" value="XM_004351264.1"/>
</dbReference>
<feature type="compositionally biased region" description="Basic and acidic residues" evidence="1">
    <location>
        <begin position="1124"/>
        <end position="1134"/>
    </location>
</feature>
<dbReference type="OrthoDB" id="20092at2759"/>
<feature type="compositionally biased region" description="Polar residues" evidence="1">
    <location>
        <begin position="1029"/>
        <end position="1051"/>
    </location>
</feature>
<feature type="region of interest" description="Disordered" evidence="1">
    <location>
        <begin position="880"/>
        <end position="900"/>
    </location>
</feature>
<dbReference type="InterPro" id="IPR000195">
    <property type="entry name" value="Rab-GAP-TBC_dom"/>
</dbReference>
<feature type="compositionally biased region" description="Low complexity" evidence="1">
    <location>
        <begin position="65"/>
        <end position="74"/>
    </location>
</feature>
<feature type="region of interest" description="Disordered" evidence="1">
    <location>
        <begin position="492"/>
        <end position="527"/>
    </location>
</feature>
<feature type="compositionally biased region" description="Low complexity" evidence="1">
    <location>
        <begin position="684"/>
        <end position="707"/>
    </location>
</feature>
<feature type="compositionally biased region" description="Low complexity" evidence="1">
    <location>
        <begin position="891"/>
        <end position="900"/>
    </location>
</feature>
<dbReference type="Pfam" id="PF00566">
    <property type="entry name" value="RabGAP-TBC"/>
    <property type="match status" value="1"/>
</dbReference>
<feature type="compositionally biased region" description="Polar residues" evidence="1">
    <location>
        <begin position="629"/>
        <end position="647"/>
    </location>
</feature>
<name>F4QB28_CACFS</name>
<evidence type="ECO:0000313" key="3">
    <source>
        <dbReference type="EMBL" id="EGG14800.1"/>
    </source>
</evidence>
<dbReference type="InterPro" id="IPR035969">
    <property type="entry name" value="Rab-GAP_TBC_sf"/>
</dbReference>
<dbReference type="Gene3D" id="1.10.8.270">
    <property type="entry name" value="putative rabgap domain of human tbc1 domain family member 14 like domains"/>
    <property type="match status" value="1"/>
</dbReference>
<feature type="compositionally biased region" description="Polar residues" evidence="1">
    <location>
        <begin position="750"/>
        <end position="765"/>
    </location>
</feature>
<gene>
    <name evidence="3" type="ORF">DFA_10673</name>
</gene>
<feature type="compositionally biased region" description="Low complexity" evidence="1">
    <location>
        <begin position="606"/>
        <end position="616"/>
    </location>
</feature>
<dbReference type="SMART" id="SM00164">
    <property type="entry name" value="TBC"/>
    <property type="match status" value="1"/>
</dbReference>
<feature type="region of interest" description="Disordered" evidence="1">
    <location>
        <begin position="1"/>
        <end position="95"/>
    </location>
</feature>
<dbReference type="KEGG" id="dfa:DFA_10673"/>
<feature type="region of interest" description="Disordered" evidence="1">
    <location>
        <begin position="431"/>
        <end position="479"/>
    </location>
</feature>
<dbReference type="PANTHER" id="PTHR47219:SF9">
    <property type="entry name" value="GTPASE ACTIVATING PROTEIN AND CENTROSOME-ASSOCIATED, ISOFORM B"/>
    <property type="match status" value="1"/>
</dbReference>
<dbReference type="SUPFAM" id="SSF47923">
    <property type="entry name" value="Ypt/Rab-GAP domain of gyp1p"/>
    <property type="match status" value="2"/>
</dbReference>
<sequence>MAIDTSIDLHHDHGDSDHDDNDDIDGEEDDNINNNSMIGPDDYEPESPTKKGATLDRYGFVATDSNQSSSSTPSLNQGGGIGERQDMNEQERTKKEKEWNNIVIHWNEWTRDNADRLLHLTSKGIPMNARPIVWRKMLNMKYYKDMYPNNYFTKLYGQGENEHTEQILLDIPRTYPNHQRFFSKRGKKDLQNVLQAYSYHNKKVGYCQGMSYIAGVFVMYLSVEDAFWMLVALLERETMGYYISGMPQLISDSKLFAKVLEIENYQLGNHLKINGIDPLLYVTPWWMCFFTTLPDWGMILRIWDLIMFDGIAALFRISLSILVSSQSILLKKKGAEGLLPFLLRPPLEDIGGIDSILMLATSYSIRDQMKHAEKLFEKEKELQQQPLSASKKKRDASEIKSETSSSSSSTSLFEKIIYTLGLDDGSLNQYQQQHQNQHQNNHKKIKNDNNEQYNPIPSTPTRSHPLDSHMPSNSTSFDDNLIKITPIKANINNNIDNPNNPNVQISTSTTSTSTTTTNNTTTTATTTATNSSITNRVKDFSMKLKNRFFMVPTKGYQPCRVIHETQRTTTARKSIARQSIAGGGRKSIRPPVNHSTFSNPDGTLETSTSTVPSTPSNTHHRSGAGATPRMSTSARKLTIGRQSIRSGNGNGRPSILPGQGQGTNSTRKSIAHKKMVITLPQQGSKPNKNGNTNKTSTSLSTTSSNKSVDNENGDNQFEMKEMTSTTRPTGIMTDQSPSTSTITISKTPIRKQQQQQMKTPKSKSPFTMKKMIDDDHGQDQDQDTVSPFKPKVAAVVAPSTSPLQHSSSPISIPVSNNLNNSLYSSSTSSSLYKSTSSHFNQHGVISKPATSSASSPQSFKMINPPPPSSTPLLKILTPPRSRGISKSGCASSLTSSSNQSMSMDISMADTSINTDIGSSGGIMPMQMSPIFIPLGDTNNNYPTLNVNVNSPMTTIKRSATKGGVGNRRRPTILNTTAGGLNNRQQPHLHSNLFESPIRVSSPMKLGSFDSPIGIASPSSQERFELLGNNQSTPTTAANNHSFMTPPTNNTLNKKRSNTHNPSSPSPFKSNNSNNNNGNILTNNQNILNNNNNNNNNCTLNSSSKVGMQMNQQASKPKQQQQQQKQEEKEKEKDTSLFSKIWFTPMGI</sequence>
<accession>F4QB28</accession>
<keyword evidence="4" id="KW-1185">Reference proteome</keyword>
<protein>
    <submittedName>
        <fullName evidence="3">RabGAP/TBC domain-containing protein</fullName>
    </submittedName>
</protein>
<feature type="region of interest" description="Disordered" evidence="1">
    <location>
        <begin position="1029"/>
        <end position="1147"/>
    </location>
</feature>
<reference evidence="4" key="1">
    <citation type="journal article" date="2011" name="Genome Res.">
        <title>Phylogeny-wide analysis of social amoeba genomes highlights ancient origins for complex intercellular communication.</title>
        <authorList>
            <person name="Heidel A.J."/>
            <person name="Lawal H.M."/>
            <person name="Felder M."/>
            <person name="Schilde C."/>
            <person name="Helps N.R."/>
            <person name="Tunggal B."/>
            <person name="Rivero F."/>
            <person name="John U."/>
            <person name="Schleicher M."/>
            <person name="Eichinger L."/>
            <person name="Platzer M."/>
            <person name="Noegel A.A."/>
            <person name="Schaap P."/>
            <person name="Gloeckner G."/>
        </authorList>
    </citation>
    <scope>NUCLEOTIDE SEQUENCE [LARGE SCALE GENOMIC DNA]</scope>
    <source>
        <strain evidence="4">SH3</strain>
    </source>
</reference>
<feature type="compositionally biased region" description="Polar residues" evidence="1">
    <location>
        <begin position="451"/>
        <end position="462"/>
    </location>
</feature>
<dbReference type="AlphaFoldDB" id="F4QB28"/>
<feature type="compositionally biased region" description="Basic and acidic residues" evidence="1">
    <location>
        <begin position="7"/>
        <end position="16"/>
    </location>
</feature>
<organism evidence="3 4">
    <name type="scientific">Cavenderia fasciculata</name>
    <name type="common">Slime mold</name>
    <name type="synonym">Dictyostelium fasciculatum</name>
    <dbReference type="NCBI Taxonomy" id="261658"/>
    <lineage>
        <taxon>Eukaryota</taxon>
        <taxon>Amoebozoa</taxon>
        <taxon>Evosea</taxon>
        <taxon>Eumycetozoa</taxon>
        <taxon>Dictyostelia</taxon>
        <taxon>Acytosteliales</taxon>
        <taxon>Cavenderiaceae</taxon>
        <taxon>Cavenderia</taxon>
    </lineage>
</organism>
<feature type="domain" description="Rab-GAP TBC" evidence="2">
    <location>
        <begin position="124"/>
        <end position="310"/>
    </location>
</feature>
<dbReference type="GeneID" id="14866814"/>
<feature type="compositionally biased region" description="Polar residues" evidence="1">
    <location>
        <begin position="593"/>
        <end position="605"/>
    </location>
</feature>
<feature type="compositionally biased region" description="Low complexity" evidence="1">
    <location>
        <begin position="1060"/>
        <end position="1103"/>
    </location>
</feature>
<feature type="compositionally biased region" description="Polar residues" evidence="1">
    <location>
        <begin position="722"/>
        <end position="735"/>
    </location>
</feature>
<feature type="region of interest" description="Disordered" evidence="1">
    <location>
        <begin position="567"/>
        <end position="785"/>
    </location>
</feature>
<dbReference type="InterPro" id="IPR050302">
    <property type="entry name" value="Rab_GAP_TBC_domain"/>
</dbReference>
<feature type="compositionally biased region" description="Low complexity" evidence="1">
    <location>
        <begin position="736"/>
        <end position="747"/>
    </location>
</feature>
<dbReference type="EMBL" id="GL883027">
    <property type="protein sequence ID" value="EGG14800.1"/>
    <property type="molecule type" value="Genomic_DNA"/>
</dbReference>
<evidence type="ECO:0000256" key="1">
    <source>
        <dbReference type="SAM" id="MobiDB-lite"/>
    </source>
</evidence>
<dbReference type="Gene3D" id="1.10.472.80">
    <property type="entry name" value="Ypt/Rab-GAP domain of gyp1p, domain 3"/>
    <property type="match status" value="1"/>
</dbReference>
<dbReference type="FunFam" id="1.10.8.270:FF:000016">
    <property type="entry name" value="TBC1 domain family member 2A"/>
    <property type="match status" value="1"/>
</dbReference>
<feature type="region of interest" description="Disordered" evidence="1">
    <location>
        <begin position="379"/>
        <end position="405"/>
    </location>
</feature>
<feature type="compositionally biased region" description="Basic and acidic residues" evidence="1">
    <location>
        <begin position="83"/>
        <end position="95"/>
    </location>
</feature>
<proteinExistence type="predicted"/>